<feature type="region of interest" description="Disordered" evidence="1">
    <location>
        <begin position="85"/>
        <end position="122"/>
    </location>
</feature>
<feature type="compositionally biased region" description="Basic and acidic residues" evidence="1">
    <location>
        <begin position="402"/>
        <end position="419"/>
    </location>
</feature>
<evidence type="ECO:0000313" key="3">
    <source>
        <dbReference type="Proteomes" id="UP000887568"/>
    </source>
</evidence>
<feature type="compositionally biased region" description="Basic and acidic residues" evidence="1">
    <location>
        <begin position="375"/>
        <end position="391"/>
    </location>
</feature>
<dbReference type="GeneID" id="119740589"/>
<proteinExistence type="predicted"/>
<feature type="compositionally biased region" description="Basic and acidic residues" evidence="1">
    <location>
        <begin position="460"/>
        <end position="476"/>
    </location>
</feature>
<accession>A0A914B8X1</accession>
<keyword evidence="3" id="KW-1185">Reference proteome</keyword>
<feature type="compositionally biased region" description="Polar residues" evidence="1">
    <location>
        <begin position="535"/>
        <end position="568"/>
    </location>
</feature>
<dbReference type="Proteomes" id="UP000887568">
    <property type="component" value="Unplaced"/>
</dbReference>
<protein>
    <submittedName>
        <fullName evidence="2">Uncharacterized protein</fullName>
    </submittedName>
</protein>
<feature type="region of interest" description="Disordered" evidence="1">
    <location>
        <begin position="322"/>
        <end position="433"/>
    </location>
</feature>
<dbReference type="EnsemblMetazoa" id="XM_038215939.1">
    <property type="protein sequence ID" value="XP_038071867.1"/>
    <property type="gene ID" value="LOC119740589"/>
</dbReference>
<dbReference type="AlphaFoldDB" id="A0A914B8X1"/>
<feature type="compositionally biased region" description="Basic and acidic residues" evidence="1">
    <location>
        <begin position="511"/>
        <end position="520"/>
    </location>
</feature>
<dbReference type="OrthoDB" id="10357852at2759"/>
<feature type="compositionally biased region" description="Acidic residues" evidence="1">
    <location>
        <begin position="54"/>
        <end position="63"/>
    </location>
</feature>
<feature type="region of interest" description="Disordered" evidence="1">
    <location>
        <begin position="250"/>
        <end position="270"/>
    </location>
</feature>
<feature type="compositionally biased region" description="Polar residues" evidence="1">
    <location>
        <begin position="40"/>
        <end position="53"/>
    </location>
</feature>
<dbReference type="RefSeq" id="XP_038071867.1">
    <property type="nucleotide sequence ID" value="XM_038215939.1"/>
</dbReference>
<sequence length="662" mass="73137">MAAIRIQTGQESPPPTPEPMDIVYNANMVMSSVGDGQWRPMSSISRNGLTTDSSEPENPDVNEEEGKAVFSLRNKSRVSILEADPVSRQESPLRVHGLASSVPRDPPPTRATSTVSHKTTNGVKRRLRLRTAPGKLQCTTELDRAFATMHDRTRVTFEGIRGNTRTTLNDDRVCRPYSVYTVTKQCERLAISPFGGPLNSAAGRYRERYLNKHRPDVIQGTSRGSIKIKFQRFYDNLDLLAINVKRTPYGTLRKPPPKQARKVEEQTKSVPTQLHKYTNERVANLHESMGRHQEGHPSNQSEGKKLGVMSVEYKVAMEVSSNLEKHRRSRPATLPGIPNYIPGRTDAPRLQNQTERRLTPGEMSLKDGISTNLYDQERSKRGPIKAIEKPPRRVKSPPLSKLSRERFLPEAQQRRKEGESWTQLRIGRPVTPPASEYTVFQSASFATTVRPLTAMTSHNGESENTHKTKSAKRDKTNVQSNQENETEKADECIVQKPAPENDSATNDNESDDTKTNDKISENNQSKPSEDLPETSDCSINENAADSEITGQNDETQENSTPLSSTSLIVTVPGDEGAPEADTMAIGEGVVEVMSEDEHADEGASEAETMANEEGGIEVKSAVDGGTCVDEHGAIEDEENTASADPCGSEETSQQEHDKTVNS</sequence>
<organism evidence="2 3">
    <name type="scientific">Patiria miniata</name>
    <name type="common">Bat star</name>
    <name type="synonym">Asterina miniata</name>
    <dbReference type="NCBI Taxonomy" id="46514"/>
    <lineage>
        <taxon>Eukaryota</taxon>
        <taxon>Metazoa</taxon>
        <taxon>Echinodermata</taxon>
        <taxon>Eleutherozoa</taxon>
        <taxon>Asterozoa</taxon>
        <taxon>Asteroidea</taxon>
        <taxon>Valvatacea</taxon>
        <taxon>Valvatida</taxon>
        <taxon>Asterinidae</taxon>
        <taxon>Patiria</taxon>
    </lineage>
</organism>
<feature type="compositionally biased region" description="Basic and acidic residues" evidence="1">
    <location>
        <begin position="653"/>
        <end position="662"/>
    </location>
</feature>
<feature type="region of interest" description="Disordered" evidence="1">
    <location>
        <begin position="33"/>
        <end position="66"/>
    </location>
</feature>
<feature type="region of interest" description="Disordered" evidence="1">
    <location>
        <begin position="455"/>
        <end position="662"/>
    </location>
</feature>
<feature type="compositionally biased region" description="Polar residues" evidence="1">
    <location>
        <begin position="110"/>
        <end position="122"/>
    </location>
</feature>
<evidence type="ECO:0000256" key="1">
    <source>
        <dbReference type="SAM" id="MobiDB-lite"/>
    </source>
</evidence>
<evidence type="ECO:0000313" key="2">
    <source>
        <dbReference type="EnsemblMetazoa" id="XP_038071867.1"/>
    </source>
</evidence>
<name>A0A914B8X1_PATMI</name>
<dbReference type="OMA" id="GVMSVEY"/>
<feature type="compositionally biased region" description="Acidic residues" evidence="1">
    <location>
        <begin position="593"/>
        <end position="604"/>
    </location>
</feature>
<reference evidence="2" key="1">
    <citation type="submission" date="2022-11" db="UniProtKB">
        <authorList>
            <consortium name="EnsemblMetazoa"/>
        </authorList>
    </citation>
    <scope>IDENTIFICATION</scope>
</reference>